<dbReference type="Pfam" id="PF01205">
    <property type="entry name" value="Impact_N"/>
    <property type="match status" value="1"/>
</dbReference>
<evidence type="ECO:0000259" key="2">
    <source>
        <dbReference type="Pfam" id="PF01205"/>
    </source>
</evidence>
<organism evidence="3 4">
    <name type="scientific">Adiantum capillus-veneris</name>
    <name type="common">Maidenhair fern</name>
    <dbReference type="NCBI Taxonomy" id="13818"/>
    <lineage>
        <taxon>Eukaryota</taxon>
        <taxon>Viridiplantae</taxon>
        <taxon>Streptophyta</taxon>
        <taxon>Embryophyta</taxon>
        <taxon>Tracheophyta</taxon>
        <taxon>Polypodiopsida</taxon>
        <taxon>Polypodiidae</taxon>
        <taxon>Polypodiales</taxon>
        <taxon>Pteridineae</taxon>
        <taxon>Pteridaceae</taxon>
        <taxon>Vittarioideae</taxon>
        <taxon>Adiantum</taxon>
    </lineage>
</organism>
<comment type="similarity">
    <text evidence="1">Belongs to the IMPACT family.</text>
</comment>
<dbReference type="InterPro" id="IPR001498">
    <property type="entry name" value="Impact_N"/>
</dbReference>
<gene>
    <name evidence="3" type="ORF">GOP47_0014856</name>
</gene>
<dbReference type="GO" id="GO:0005737">
    <property type="term" value="C:cytoplasm"/>
    <property type="evidence" value="ECO:0007669"/>
    <property type="project" value="TreeGrafter"/>
</dbReference>
<dbReference type="SUPFAM" id="SSF54211">
    <property type="entry name" value="Ribosomal protein S5 domain 2-like"/>
    <property type="match status" value="1"/>
</dbReference>
<keyword evidence="4" id="KW-1185">Reference proteome</keyword>
<proteinExistence type="inferred from homology"/>
<reference evidence="3" key="1">
    <citation type="submission" date="2021-01" db="EMBL/GenBank/DDBJ databases">
        <title>Adiantum capillus-veneris genome.</title>
        <authorList>
            <person name="Fang Y."/>
            <person name="Liao Q."/>
        </authorList>
    </citation>
    <scope>NUCLEOTIDE SEQUENCE</scope>
    <source>
        <strain evidence="3">H3</strain>
        <tissue evidence="3">Leaf</tissue>
    </source>
</reference>
<evidence type="ECO:0000313" key="3">
    <source>
        <dbReference type="EMBL" id="KAI5070513.1"/>
    </source>
</evidence>
<dbReference type="Gene3D" id="3.30.230.30">
    <property type="entry name" value="Impact, N-terminal domain"/>
    <property type="match status" value="1"/>
</dbReference>
<dbReference type="GO" id="GO:0006446">
    <property type="term" value="P:regulation of translational initiation"/>
    <property type="evidence" value="ECO:0007669"/>
    <property type="project" value="TreeGrafter"/>
</dbReference>
<dbReference type="InterPro" id="IPR036956">
    <property type="entry name" value="Impact_N_sf"/>
</dbReference>
<comment type="caution">
    <text evidence="3">The sequence shown here is derived from an EMBL/GenBank/DDBJ whole genome shotgun (WGS) entry which is preliminary data.</text>
</comment>
<dbReference type="PANTHER" id="PTHR16301">
    <property type="entry name" value="IMPACT-RELATED"/>
    <property type="match status" value="1"/>
</dbReference>
<protein>
    <recommendedName>
        <fullName evidence="2">Impact N-terminal domain-containing protein</fullName>
    </recommendedName>
</protein>
<accession>A0A9D4UMA3</accession>
<dbReference type="AlphaFoldDB" id="A0A9D4UMA3"/>
<evidence type="ECO:0000313" key="4">
    <source>
        <dbReference type="Proteomes" id="UP000886520"/>
    </source>
</evidence>
<name>A0A9D4UMA3_ADICA</name>
<dbReference type="OrthoDB" id="10262814at2759"/>
<dbReference type="PANTHER" id="PTHR16301:SF20">
    <property type="entry name" value="IMPACT FAMILY MEMBER YIGZ"/>
    <property type="match status" value="1"/>
</dbReference>
<feature type="domain" description="Impact N-terminal" evidence="2">
    <location>
        <begin position="58"/>
        <end position="157"/>
    </location>
</feature>
<dbReference type="Proteomes" id="UP000886520">
    <property type="component" value="Chromosome 14"/>
</dbReference>
<dbReference type="Gene3D" id="3.30.70.240">
    <property type="match status" value="1"/>
</dbReference>
<dbReference type="InterPro" id="IPR020568">
    <property type="entry name" value="Ribosomal_Su5_D2-typ_SF"/>
</dbReference>
<sequence>MISLARANFRADPVAGLRALYAPSRKNGVSAYFFCDAAEKPHSYTTLAEPCRKQLEVKKSKFVALAAPVLSERAAFSFLSEVTDPRATHNCWAYKVQGAYRFSDDGEPGGTAGKPIYSSIVASGLDGVMVVVTRYYGGIKLGTGGLVRAYGGVALDCLKEAKTLVLKPKVEMEVRLPFQFLGAIYPLMHVYQVEKLQEEYDLAGNGGTHLTLSVETDMVSDFEGAIRNACSGQVDIKLSKE</sequence>
<dbReference type="EMBL" id="JABFUD020000014">
    <property type="protein sequence ID" value="KAI5070513.1"/>
    <property type="molecule type" value="Genomic_DNA"/>
</dbReference>
<evidence type="ECO:0000256" key="1">
    <source>
        <dbReference type="ARBA" id="ARBA00007665"/>
    </source>
</evidence>
<dbReference type="InterPro" id="IPR023582">
    <property type="entry name" value="Impact"/>
</dbReference>